<feature type="chain" id="PRO_5022795383" evidence="1">
    <location>
        <begin position="35"/>
        <end position="1003"/>
    </location>
</feature>
<keyword evidence="1" id="KW-0732">Signal</keyword>
<protein>
    <submittedName>
        <fullName evidence="4">Uncharacterized protein</fullName>
    </submittedName>
</protein>
<comment type="caution">
    <text evidence="4">The sequence shown here is derived from an EMBL/GenBank/DDBJ whole genome shotgun (WGS) entry which is preliminary data.</text>
</comment>
<dbReference type="RefSeq" id="WP_147784491.1">
    <property type="nucleotide sequence ID" value="NZ_VRMG01000009.1"/>
</dbReference>
<dbReference type="PROSITE" id="PS51318">
    <property type="entry name" value="TAT"/>
    <property type="match status" value="1"/>
</dbReference>
<dbReference type="PANTHER" id="PTHR34987">
    <property type="entry name" value="C, PUTATIVE (AFU_ORTHOLOGUE AFUA_3G02880)-RELATED"/>
    <property type="match status" value="1"/>
</dbReference>
<accession>A0A5C8UME1</accession>
<evidence type="ECO:0000313" key="4">
    <source>
        <dbReference type="EMBL" id="TXN29475.1"/>
    </source>
</evidence>
<reference evidence="4 5" key="1">
    <citation type="submission" date="2019-08" db="EMBL/GenBank/DDBJ databases">
        <title>Bacterial whole genome sequence for Glaciihabitans sp. CHu50b-6-2.</title>
        <authorList>
            <person name="Jin L."/>
        </authorList>
    </citation>
    <scope>NUCLEOTIDE SEQUENCE [LARGE SCALE GENOMIC DNA]</scope>
    <source>
        <strain evidence="4 5">CHu50b-6-2</strain>
    </source>
</reference>
<feature type="domain" description="Glycoside hydrolase family 65 C-terminal" evidence="2">
    <location>
        <begin position="938"/>
        <end position="978"/>
    </location>
</feature>
<name>A0A5C8UME1_9MICO</name>
<evidence type="ECO:0000256" key="1">
    <source>
        <dbReference type="SAM" id="SignalP"/>
    </source>
</evidence>
<dbReference type="InterPro" id="IPR054491">
    <property type="entry name" value="MGH1-like_GH"/>
</dbReference>
<dbReference type="InterPro" id="IPR008928">
    <property type="entry name" value="6-hairpin_glycosidase_sf"/>
</dbReference>
<dbReference type="Pfam" id="PF03633">
    <property type="entry name" value="Glyco_hydro_65C"/>
    <property type="match status" value="1"/>
</dbReference>
<feature type="domain" description="Mannosylglycerate hydrolase MGH1-like glycoside hydrolase" evidence="3">
    <location>
        <begin position="465"/>
        <end position="659"/>
    </location>
</feature>
<dbReference type="Gene3D" id="1.50.10.10">
    <property type="match status" value="1"/>
</dbReference>
<proteinExistence type="predicted"/>
<organism evidence="4 5">
    <name type="scientific">Lacisediminihabitans profunda</name>
    <dbReference type="NCBI Taxonomy" id="2594790"/>
    <lineage>
        <taxon>Bacteria</taxon>
        <taxon>Bacillati</taxon>
        <taxon>Actinomycetota</taxon>
        <taxon>Actinomycetes</taxon>
        <taxon>Micrococcales</taxon>
        <taxon>Microbacteriaceae</taxon>
        <taxon>Lacisediminihabitans</taxon>
    </lineage>
</organism>
<dbReference type="Gene3D" id="2.60.420.10">
    <property type="entry name" value="Maltose phosphorylase, domain 3"/>
    <property type="match status" value="1"/>
</dbReference>
<feature type="signal peptide" evidence="1">
    <location>
        <begin position="1"/>
        <end position="34"/>
    </location>
</feature>
<dbReference type="GO" id="GO:0005975">
    <property type="term" value="P:carbohydrate metabolic process"/>
    <property type="evidence" value="ECO:0007669"/>
    <property type="project" value="InterPro"/>
</dbReference>
<keyword evidence="5" id="KW-1185">Reference proteome</keyword>
<sequence>MSISSRFTPTRRSFLQGAGLVAAASALTTQASQAASATEASTYRLKNGFISLSGAYGKLTELAFDPAGTGNYQPTAFSSVLLGKADYFDSGYNGGVTWTSTATRLSLTGIQIPAPANLRQGQLNAPIQLNAGQSLGQAFTAKTAGISRVGGQFPTWNSSTTSLKLTLYSGTPAIGLTEVGSTTLNPVKDNGWGYVDVPPQPAGVYYLEASGGTGTPGWWGFSGTPTVDVGGAAYANRQSLPGRSMTIDIVGYTVDGVASWELELDGPKLSASYEMHWQGDPRPDFGMTLNTSWVKDGYSVDYADGVLFSRFVGDAGDYLPSQQLKRRTSWTNTVSGARWVAATGTGPYDLRITAPQPILNGTMTNDSLSLSLNTGTTVAAPVITRTIAIDVQPHTDALPEIFPVFLASDQVRATQLSTFYWERALSFRFDGHAMAWADWNGRTLDWTGTAGRQAQADSLLNTKQDDDGYVWAWSNSPGWPFPDPKLYDARHFTSNAMYILAAWRYYSWSGDSAFLTTMLPRLRKAMSFYLDSLGGSSGIVTIASPDHSGRDGAVSSNYWDITSFGHLDAFLNAYFYGALEAMAQLEEHVRNMQQAKQLRALRPTVLKRYNQLFWNDEAGRYVQTVDADGVSHDYGSTYVNLEAASFGLPSAAQADRIFDWLDHGHTELQNTVVLLEGGGLAPKLQPGHTMGMSFTANAAIVSVGARFATYSERGAAFTMALYKGAPGSAGSVKIAEQQYTDWGDGGVAHIDVPKQAPGVYYLEVSNVTGTLAWWSSMTVEGGALAYADGVPDANARSRFVAALGAYFEGPADIYSKWVFAPRSTTRRNNYWFFLENVTIPWGNQVQDGGAILYTSGFDIMARSLYRGADDAWSRMTAILDRWKDPDHLCGGTPLFRGESTVDSGTKNTSVGTDIPFPESGLAPASFLYAFVGVEAEPDALVITPKLPSTLSHVGMRNIYWHGENFEVMVTRDRITISGSGRSVSRPYKPGQSVRLESNQLLHG</sequence>
<evidence type="ECO:0000259" key="2">
    <source>
        <dbReference type="Pfam" id="PF03633"/>
    </source>
</evidence>
<dbReference type="EMBL" id="VRMG01000009">
    <property type="protein sequence ID" value="TXN29475.1"/>
    <property type="molecule type" value="Genomic_DNA"/>
</dbReference>
<evidence type="ECO:0000259" key="3">
    <source>
        <dbReference type="Pfam" id="PF22422"/>
    </source>
</evidence>
<dbReference type="InterPro" id="IPR005194">
    <property type="entry name" value="Glyco_hydro_65_C"/>
</dbReference>
<dbReference type="InterPro" id="IPR012341">
    <property type="entry name" value="6hp_glycosidase-like_sf"/>
</dbReference>
<dbReference type="AlphaFoldDB" id="A0A5C8UME1"/>
<dbReference type="PANTHER" id="PTHR34987:SF6">
    <property type="entry name" value="ALPHA-L-RHAMNOSIDASE SIX-HAIRPIN GLYCOSIDASE DOMAIN-CONTAINING PROTEIN"/>
    <property type="match status" value="1"/>
</dbReference>
<dbReference type="Proteomes" id="UP000321379">
    <property type="component" value="Unassembled WGS sequence"/>
</dbReference>
<dbReference type="Pfam" id="PF22422">
    <property type="entry name" value="MGH1-like_GH"/>
    <property type="match status" value="1"/>
</dbReference>
<dbReference type="InterPro" id="IPR006311">
    <property type="entry name" value="TAT_signal"/>
</dbReference>
<dbReference type="SUPFAM" id="SSF48208">
    <property type="entry name" value="Six-hairpin glycosidases"/>
    <property type="match status" value="1"/>
</dbReference>
<gene>
    <name evidence="4" type="ORF">FVP33_15040</name>
</gene>
<evidence type="ECO:0000313" key="5">
    <source>
        <dbReference type="Proteomes" id="UP000321379"/>
    </source>
</evidence>